<dbReference type="OrthoDB" id="9795498at2"/>
<name>A0A1Y5RL29_9PROT</name>
<dbReference type="Proteomes" id="UP000193200">
    <property type="component" value="Unassembled WGS sequence"/>
</dbReference>
<dbReference type="InterPro" id="IPR029063">
    <property type="entry name" value="SAM-dependent_MTases_sf"/>
</dbReference>
<proteinExistence type="predicted"/>
<evidence type="ECO:0000313" key="2">
    <source>
        <dbReference type="Proteomes" id="UP000193200"/>
    </source>
</evidence>
<protein>
    <recommendedName>
        <fullName evidence="3">Class I SAM-dependent methyltransferase</fullName>
    </recommendedName>
</protein>
<evidence type="ECO:0008006" key="3">
    <source>
        <dbReference type="Google" id="ProtNLM"/>
    </source>
</evidence>
<accession>A0A1Y5RL29</accession>
<keyword evidence="2" id="KW-1185">Reference proteome</keyword>
<dbReference type="AlphaFoldDB" id="A0A1Y5RL29"/>
<dbReference type="EMBL" id="FWFR01000001">
    <property type="protein sequence ID" value="SLN20113.1"/>
    <property type="molecule type" value="Genomic_DNA"/>
</dbReference>
<dbReference type="Gene3D" id="3.40.50.150">
    <property type="entry name" value="Vaccinia Virus protein VP39"/>
    <property type="match status" value="1"/>
</dbReference>
<dbReference type="RefSeq" id="WP_085881817.1">
    <property type="nucleotide sequence ID" value="NZ_FWFR01000001.1"/>
</dbReference>
<dbReference type="Pfam" id="PF13578">
    <property type="entry name" value="Methyltransf_24"/>
    <property type="match status" value="1"/>
</dbReference>
<dbReference type="SUPFAM" id="SSF53335">
    <property type="entry name" value="S-adenosyl-L-methionine-dependent methyltransferases"/>
    <property type="match status" value="1"/>
</dbReference>
<sequence length="288" mass="31120">MGDWRIAARRLRMGLMTLTGLGRQGYFIPYRYAGGLPAAGEAGPYAALERLFRAAEPAFTEILDEIDGHEAVLGGFGSAPPPEPRWRQDWFPGLDGAAAYALMRRLRPRRAVEIGSGHSTRFLARAIADGGFDCAFTAIDPAPRAAIGTLPIEVRRETIHAADRTPLAALQSGDLLFIDSSHILMPGSDVDLLLNEVLPTLPAGLILHVHDIFLPDDYPPAWAWRGYNEQQGVAPLLAGGGFDLVFASHYVRSRMGGALAARPAGRIPLLEGALESSLWLRKRAPAIA</sequence>
<organism evidence="1 2">
    <name type="scientific">Oceanibacterium hippocampi</name>
    <dbReference type="NCBI Taxonomy" id="745714"/>
    <lineage>
        <taxon>Bacteria</taxon>
        <taxon>Pseudomonadati</taxon>
        <taxon>Pseudomonadota</taxon>
        <taxon>Alphaproteobacteria</taxon>
        <taxon>Sneathiellales</taxon>
        <taxon>Sneathiellaceae</taxon>
        <taxon>Oceanibacterium</taxon>
    </lineage>
</organism>
<reference evidence="1 2" key="1">
    <citation type="submission" date="2017-03" db="EMBL/GenBank/DDBJ databases">
        <authorList>
            <person name="Afonso C.L."/>
            <person name="Miller P.J."/>
            <person name="Scott M.A."/>
            <person name="Spackman E."/>
            <person name="Goraichik I."/>
            <person name="Dimitrov K.M."/>
            <person name="Suarez D.L."/>
            <person name="Swayne D.E."/>
        </authorList>
    </citation>
    <scope>NUCLEOTIDE SEQUENCE [LARGE SCALE GENOMIC DNA]</scope>
    <source>
        <strain evidence="1 2">CECT 7691</strain>
    </source>
</reference>
<evidence type="ECO:0000313" key="1">
    <source>
        <dbReference type="EMBL" id="SLN20113.1"/>
    </source>
</evidence>
<gene>
    <name evidence="1" type="ORF">OCH7691_00478</name>
</gene>
<dbReference type="InParanoid" id="A0A1Y5RL29"/>